<protein>
    <submittedName>
        <fullName evidence="2">Uncharacterized protein</fullName>
    </submittedName>
</protein>
<proteinExistence type="predicted"/>
<gene>
    <name evidence="2" type="ORF">IAA55_05195</name>
</gene>
<comment type="caution">
    <text evidence="2">The sequence shown here is derived from an EMBL/GenBank/DDBJ whole genome shotgun (WGS) entry which is preliminary data.</text>
</comment>
<dbReference type="EMBL" id="DVHM01000083">
    <property type="protein sequence ID" value="HIR70657.1"/>
    <property type="molecule type" value="Genomic_DNA"/>
</dbReference>
<keyword evidence="1" id="KW-0472">Membrane</keyword>
<sequence length="149" mass="16811">MMRRLLEKERLWFWLYIGTNVAAVVVGGIYAALLLLANPFSPITLLLLGIIWLLDIYSFLYLLYRLLYLWRGTPKRIRWTVFCLFTIIWNWVPDASAGSPLYLVHGLISIVSMILSIACLVHDYGVITGAVEQHIPGEENGAVDSGDGN</sequence>
<keyword evidence="1" id="KW-1133">Transmembrane helix</keyword>
<accession>A0A9D1E938</accession>
<reference evidence="2" key="1">
    <citation type="submission" date="2020-10" db="EMBL/GenBank/DDBJ databases">
        <authorList>
            <person name="Gilroy R."/>
        </authorList>
    </citation>
    <scope>NUCLEOTIDE SEQUENCE</scope>
    <source>
        <strain evidence="2">ChiSjej5B23-6657</strain>
    </source>
</reference>
<feature type="transmembrane region" description="Helical" evidence="1">
    <location>
        <begin position="76"/>
        <end position="93"/>
    </location>
</feature>
<feature type="transmembrane region" description="Helical" evidence="1">
    <location>
        <begin position="99"/>
        <end position="121"/>
    </location>
</feature>
<dbReference type="Proteomes" id="UP000823912">
    <property type="component" value="Unassembled WGS sequence"/>
</dbReference>
<organism evidence="2 3">
    <name type="scientific">Candidatus Pullilachnospira gallistercoris</name>
    <dbReference type="NCBI Taxonomy" id="2840911"/>
    <lineage>
        <taxon>Bacteria</taxon>
        <taxon>Bacillati</taxon>
        <taxon>Bacillota</taxon>
        <taxon>Clostridia</taxon>
        <taxon>Lachnospirales</taxon>
        <taxon>Lachnospiraceae</taxon>
        <taxon>Lachnospiraceae incertae sedis</taxon>
        <taxon>Candidatus Pullilachnospira</taxon>
    </lineage>
</organism>
<feature type="transmembrane region" description="Helical" evidence="1">
    <location>
        <begin position="12"/>
        <end position="37"/>
    </location>
</feature>
<name>A0A9D1E938_9FIRM</name>
<dbReference type="AlphaFoldDB" id="A0A9D1E938"/>
<feature type="transmembrane region" description="Helical" evidence="1">
    <location>
        <begin position="43"/>
        <end position="64"/>
    </location>
</feature>
<evidence type="ECO:0000313" key="2">
    <source>
        <dbReference type="EMBL" id="HIR70657.1"/>
    </source>
</evidence>
<evidence type="ECO:0000313" key="3">
    <source>
        <dbReference type="Proteomes" id="UP000823912"/>
    </source>
</evidence>
<evidence type="ECO:0000256" key="1">
    <source>
        <dbReference type="SAM" id="Phobius"/>
    </source>
</evidence>
<reference evidence="2" key="2">
    <citation type="journal article" date="2021" name="PeerJ">
        <title>Extensive microbial diversity within the chicken gut microbiome revealed by metagenomics and culture.</title>
        <authorList>
            <person name="Gilroy R."/>
            <person name="Ravi A."/>
            <person name="Getino M."/>
            <person name="Pursley I."/>
            <person name="Horton D.L."/>
            <person name="Alikhan N.F."/>
            <person name="Baker D."/>
            <person name="Gharbi K."/>
            <person name="Hall N."/>
            <person name="Watson M."/>
            <person name="Adriaenssens E.M."/>
            <person name="Foster-Nyarko E."/>
            <person name="Jarju S."/>
            <person name="Secka A."/>
            <person name="Antonio M."/>
            <person name="Oren A."/>
            <person name="Chaudhuri R.R."/>
            <person name="La Ragione R."/>
            <person name="Hildebrand F."/>
            <person name="Pallen M.J."/>
        </authorList>
    </citation>
    <scope>NUCLEOTIDE SEQUENCE</scope>
    <source>
        <strain evidence="2">ChiSjej5B23-6657</strain>
    </source>
</reference>
<keyword evidence="1" id="KW-0812">Transmembrane</keyword>